<dbReference type="EMBL" id="SACS01000003">
    <property type="protein sequence ID" value="RVU40799.1"/>
    <property type="molecule type" value="Genomic_DNA"/>
</dbReference>
<dbReference type="InterPro" id="IPR050640">
    <property type="entry name" value="Bact_2-comp_sensor_kinase"/>
</dbReference>
<keyword evidence="4" id="KW-1185">Reference proteome</keyword>
<feature type="transmembrane region" description="Helical" evidence="1">
    <location>
        <begin position="114"/>
        <end position="132"/>
    </location>
</feature>
<organism evidence="3 4">
    <name type="scientific">Rheinheimera riviphila</name>
    <dbReference type="NCBI Taxonomy" id="1834037"/>
    <lineage>
        <taxon>Bacteria</taxon>
        <taxon>Pseudomonadati</taxon>
        <taxon>Pseudomonadota</taxon>
        <taxon>Gammaproteobacteria</taxon>
        <taxon>Chromatiales</taxon>
        <taxon>Chromatiaceae</taxon>
        <taxon>Rheinheimera</taxon>
    </lineage>
</organism>
<dbReference type="AlphaFoldDB" id="A0A437R1W6"/>
<dbReference type="PANTHER" id="PTHR34220">
    <property type="entry name" value="SENSOR HISTIDINE KINASE YPDA"/>
    <property type="match status" value="1"/>
</dbReference>
<dbReference type="GO" id="GO:0016020">
    <property type="term" value="C:membrane"/>
    <property type="evidence" value="ECO:0007669"/>
    <property type="project" value="InterPro"/>
</dbReference>
<evidence type="ECO:0000313" key="4">
    <source>
        <dbReference type="Proteomes" id="UP000283077"/>
    </source>
</evidence>
<dbReference type="PROSITE" id="PS50109">
    <property type="entry name" value="HIS_KIN"/>
    <property type="match status" value="1"/>
</dbReference>
<comment type="caution">
    <text evidence="3">The sequence shown here is derived from an EMBL/GenBank/DDBJ whole genome shotgun (WGS) entry which is preliminary data.</text>
</comment>
<gene>
    <name evidence="3" type="ORF">EOE67_04260</name>
</gene>
<dbReference type="InterPro" id="IPR036890">
    <property type="entry name" value="HATPase_C_sf"/>
</dbReference>
<dbReference type="InterPro" id="IPR010559">
    <property type="entry name" value="Sig_transdc_His_kin_internal"/>
</dbReference>
<sequence>MPAPAAQTKDLRHWLREILILLAINFVIASLMYLLDDSTSWPTKLVYANAVGCCIWGLTQLGHVLARQRLPVWLIQLLAVPPGLFLGLKIAAGLGTPDVFQFMQQNPDIGWRSLILPLVVAIIAASFVLVRYQGQVYRAELERERRLLAEYRQADTQAQLMLLQAQIEPHFLFNTLANVHSLIMFNPQQAQTMLTHFNGYLRASLQRTRRPLSTLHHEIELIEKLLEIARIRLGDRLSFDIDIMPELHGKLLPPLLLQPLVENALAHGIEPSLIKGHIRVHAELHGEQLCLKVTDNGVGLEAQTRQSTGGIGLANVRKRLHHLYGDKARLALYENPPHGCISELCLPMSALDTPPAVLLPEVLLQNRKADLNPAHYQE</sequence>
<feature type="transmembrane region" description="Helical" evidence="1">
    <location>
        <begin position="73"/>
        <end position="94"/>
    </location>
</feature>
<feature type="domain" description="Histidine kinase" evidence="2">
    <location>
        <begin position="256"/>
        <end position="350"/>
    </location>
</feature>
<evidence type="ECO:0000256" key="1">
    <source>
        <dbReference type="SAM" id="Phobius"/>
    </source>
</evidence>
<dbReference type="InterPro" id="IPR003594">
    <property type="entry name" value="HATPase_dom"/>
</dbReference>
<dbReference type="SUPFAM" id="SSF55874">
    <property type="entry name" value="ATPase domain of HSP90 chaperone/DNA topoisomerase II/histidine kinase"/>
    <property type="match status" value="1"/>
</dbReference>
<evidence type="ECO:0000259" key="2">
    <source>
        <dbReference type="PROSITE" id="PS50109"/>
    </source>
</evidence>
<dbReference type="InterPro" id="IPR005467">
    <property type="entry name" value="His_kinase_dom"/>
</dbReference>
<dbReference type="OrthoDB" id="2514702at2"/>
<proteinExistence type="predicted"/>
<keyword evidence="1" id="KW-0812">Transmembrane</keyword>
<keyword evidence="3" id="KW-0418">Kinase</keyword>
<dbReference type="Proteomes" id="UP000283077">
    <property type="component" value="Unassembled WGS sequence"/>
</dbReference>
<keyword evidence="3" id="KW-0808">Transferase</keyword>
<keyword evidence="1" id="KW-0472">Membrane</keyword>
<protein>
    <submittedName>
        <fullName evidence="3">Histidine kinase</fullName>
    </submittedName>
</protein>
<reference evidence="3 4" key="1">
    <citation type="submission" date="2019-01" db="EMBL/GenBank/DDBJ databases">
        <authorList>
            <person name="Chen W.-M."/>
        </authorList>
    </citation>
    <scope>NUCLEOTIDE SEQUENCE [LARGE SCALE GENOMIC DNA]</scope>
    <source>
        <strain evidence="3 4">KYPC3</strain>
    </source>
</reference>
<dbReference type="PANTHER" id="PTHR34220:SF9">
    <property type="entry name" value="SIGNAL TRANSDUCTION HISTIDINE KINASE INTERNAL REGION DOMAIN-CONTAINING PROTEIN"/>
    <property type="match status" value="1"/>
</dbReference>
<dbReference type="GO" id="GO:0000155">
    <property type="term" value="F:phosphorelay sensor kinase activity"/>
    <property type="evidence" value="ECO:0007669"/>
    <property type="project" value="InterPro"/>
</dbReference>
<feature type="transmembrane region" description="Helical" evidence="1">
    <location>
        <begin position="47"/>
        <end position="66"/>
    </location>
</feature>
<feature type="transmembrane region" description="Helical" evidence="1">
    <location>
        <begin position="18"/>
        <end position="35"/>
    </location>
</feature>
<name>A0A437R1W6_9GAMM</name>
<accession>A0A437R1W6</accession>
<dbReference type="RefSeq" id="WP_127697811.1">
    <property type="nucleotide sequence ID" value="NZ_SACS01000003.1"/>
</dbReference>
<dbReference type="Pfam" id="PF06580">
    <property type="entry name" value="His_kinase"/>
    <property type="match status" value="1"/>
</dbReference>
<keyword evidence="1" id="KW-1133">Transmembrane helix</keyword>
<evidence type="ECO:0000313" key="3">
    <source>
        <dbReference type="EMBL" id="RVU40799.1"/>
    </source>
</evidence>
<dbReference type="SMART" id="SM00387">
    <property type="entry name" value="HATPase_c"/>
    <property type="match status" value="1"/>
</dbReference>
<dbReference type="Pfam" id="PF02518">
    <property type="entry name" value="HATPase_c"/>
    <property type="match status" value="1"/>
</dbReference>
<dbReference type="Gene3D" id="3.30.565.10">
    <property type="entry name" value="Histidine kinase-like ATPase, C-terminal domain"/>
    <property type="match status" value="1"/>
</dbReference>